<feature type="domain" description="PAS" evidence="9">
    <location>
        <begin position="564"/>
        <end position="612"/>
    </location>
</feature>
<dbReference type="SUPFAM" id="SSF47384">
    <property type="entry name" value="Homodimeric domain of signal transducing histidine kinase"/>
    <property type="match status" value="1"/>
</dbReference>
<feature type="domain" description="PAC" evidence="10">
    <location>
        <begin position="1010"/>
        <end position="1062"/>
    </location>
</feature>
<dbReference type="Gene3D" id="3.30.450.20">
    <property type="entry name" value="PAS domain"/>
    <property type="match status" value="7"/>
</dbReference>
<evidence type="ECO:0000256" key="4">
    <source>
        <dbReference type="ARBA" id="ARBA00022553"/>
    </source>
</evidence>
<comment type="catalytic activity">
    <reaction evidence="1">
        <text>ATP + protein L-histidine = ADP + protein N-phospho-L-histidine.</text>
        <dbReference type="EC" id="2.7.13.3"/>
    </reaction>
</comment>
<reference evidence="11" key="1">
    <citation type="submission" date="2021-01" db="EMBL/GenBank/DDBJ databases">
        <title>Whole genome shotgun sequence of Actinoplanes rishiriensis NBRC 108556.</title>
        <authorList>
            <person name="Komaki H."/>
            <person name="Tamura T."/>
        </authorList>
    </citation>
    <scope>NUCLEOTIDE SEQUENCE</scope>
    <source>
        <strain evidence="11">NBRC 108556</strain>
    </source>
</reference>
<proteinExistence type="predicted"/>
<dbReference type="RefSeq" id="WP_203787280.1">
    <property type="nucleotide sequence ID" value="NZ_BOMV01000078.1"/>
</dbReference>
<evidence type="ECO:0000256" key="2">
    <source>
        <dbReference type="ARBA" id="ARBA00004236"/>
    </source>
</evidence>
<dbReference type="Pfam" id="PF08448">
    <property type="entry name" value="PAS_4"/>
    <property type="match status" value="1"/>
</dbReference>
<dbReference type="InterPro" id="IPR001610">
    <property type="entry name" value="PAC"/>
</dbReference>
<feature type="domain" description="PAS" evidence="9">
    <location>
        <begin position="949"/>
        <end position="994"/>
    </location>
</feature>
<evidence type="ECO:0000259" key="8">
    <source>
        <dbReference type="PROSITE" id="PS50109"/>
    </source>
</evidence>
<dbReference type="PRINTS" id="PR00344">
    <property type="entry name" value="BCTRLSENSOR"/>
</dbReference>
<dbReference type="GO" id="GO:0005886">
    <property type="term" value="C:plasma membrane"/>
    <property type="evidence" value="ECO:0007669"/>
    <property type="project" value="UniProtKB-SubCell"/>
</dbReference>
<feature type="domain" description="PAS" evidence="9">
    <location>
        <begin position="163"/>
        <end position="205"/>
    </location>
</feature>
<evidence type="ECO:0000259" key="10">
    <source>
        <dbReference type="PROSITE" id="PS50113"/>
    </source>
</evidence>
<dbReference type="SUPFAM" id="SSF55874">
    <property type="entry name" value="ATPase domain of HSP90 chaperone/DNA topoisomerase II/histidine kinase"/>
    <property type="match status" value="1"/>
</dbReference>
<dbReference type="InterPro" id="IPR003661">
    <property type="entry name" value="HisK_dim/P_dom"/>
</dbReference>
<dbReference type="SUPFAM" id="SSF55781">
    <property type="entry name" value="GAF domain-like"/>
    <property type="match status" value="1"/>
</dbReference>
<evidence type="ECO:0000256" key="6">
    <source>
        <dbReference type="ARBA" id="ARBA00022777"/>
    </source>
</evidence>
<dbReference type="Gene3D" id="3.30.565.10">
    <property type="entry name" value="Histidine kinase-like ATPase, C-terminal domain"/>
    <property type="match status" value="1"/>
</dbReference>
<evidence type="ECO:0000256" key="5">
    <source>
        <dbReference type="ARBA" id="ARBA00022679"/>
    </source>
</evidence>
<organism evidence="11 12">
    <name type="scientific">Paractinoplanes rishiriensis</name>
    <dbReference type="NCBI Taxonomy" id="1050105"/>
    <lineage>
        <taxon>Bacteria</taxon>
        <taxon>Bacillati</taxon>
        <taxon>Actinomycetota</taxon>
        <taxon>Actinomycetes</taxon>
        <taxon>Micromonosporales</taxon>
        <taxon>Micromonosporaceae</taxon>
        <taxon>Paractinoplanes</taxon>
    </lineage>
</organism>
<dbReference type="SMART" id="SM00086">
    <property type="entry name" value="PAC"/>
    <property type="match status" value="7"/>
</dbReference>
<evidence type="ECO:0000313" key="11">
    <source>
        <dbReference type="EMBL" id="GIF00014.1"/>
    </source>
</evidence>
<dbReference type="InterPro" id="IPR005467">
    <property type="entry name" value="His_kinase_dom"/>
</dbReference>
<keyword evidence="12" id="KW-1185">Reference proteome</keyword>
<dbReference type="SUPFAM" id="SSF55785">
    <property type="entry name" value="PYP-like sensor domain (PAS domain)"/>
    <property type="match status" value="7"/>
</dbReference>
<dbReference type="InterPro" id="IPR004358">
    <property type="entry name" value="Sig_transdc_His_kin-like_C"/>
</dbReference>
<dbReference type="InterPro" id="IPR036097">
    <property type="entry name" value="HisK_dim/P_sf"/>
</dbReference>
<dbReference type="InterPro" id="IPR013767">
    <property type="entry name" value="PAS_fold"/>
</dbReference>
<dbReference type="InterPro" id="IPR052162">
    <property type="entry name" value="Sensor_kinase/Photoreceptor"/>
</dbReference>
<dbReference type="SMART" id="SM00065">
    <property type="entry name" value="GAF"/>
    <property type="match status" value="1"/>
</dbReference>
<dbReference type="InterPro" id="IPR000700">
    <property type="entry name" value="PAS-assoc_C"/>
</dbReference>
<dbReference type="PROSITE" id="PS50112">
    <property type="entry name" value="PAS"/>
    <property type="match status" value="6"/>
</dbReference>
<feature type="domain" description="PAS" evidence="9">
    <location>
        <begin position="707"/>
        <end position="766"/>
    </location>
</feature>
<comment type="subcellular location">
    <subcellularLocation>
        <location evidence="2">Cell membrane</location>
    </subcellularLocation>
</comment>
<dbReference type="Gene3D" id="1.10.287.130">
    <property type="match status" value="1"/>
</dbReference>
<feature type="domain" description="Histidine kinase" evidence="8">
    <location>
        <begin position="1087"/>
        <end position="1295"/>
    </location>
</feature>
<dbReference type="Pfam" id="PF08447">
    <property type="entry name" value="PAS_3"/>
    <property type="match status" value="2"/>
</dbReference>
<dbReference type="EC" id="2.7.13.3" evidence="3"/>
<dbReference type="SMART" id="SM00091">
    <property type="entry name" value="PAS"/>
    <property type="match status" value="6"/>
</dbReference>
<dbReference type="PROSITE" id="PS50109">
    <property type="entry name" value="HIS_KIN"/>
    <property type="match status" value="1"/>
</dbReference>
<evidence type="ECO:0000259" key="9">
    <source>
        <dbReference type="PROSITE" id="PS50112"/>
    </source>
</evidence>
<dbReference type="InterPro" id="IPR000014">
    <property type="entry name" value="PAS"/>
</dbReference>
<dbReference type="InterPro" id="IPR003594">
    <property type="entry name" value="HATPase_dom"/>
</dbReference>
<comment type="caution">
    <text evidence="11">The sequence shown here is derived from an EMBL/GenBank/DDBJ whole genome shotgun (WGS) entry which is preliminary data.</text>
</comment>
<evidence type="ECO:0000313" key="12">
    <source>
        <dbReference type="Proteomes" id="UP000636960"/>
    </source>
</evidence>
<feature type="domain" description="PAC" evidence="10">
    <location>
        <begin position="315"/>
        <end position="366"/>
    </location>
</feature>
<gene>
    <name evidence="11" type="ORF">Ari01nite_74780</name>
</gene>
<dbReference type="InterPro" id="IPR029016">
    <property type="entry name" value="GAF-like_dom_sf"/>
</dbReference>
<dbReference type="NCBIfam" id="TIGR00229">
    <property type="entry name" value="sensory_box"/>
    <property type="match status" value="7"/>
</dbReference>
<keyword evidence="4" id="KW-0597">Phosphoprotein</keyword>
<dbReference type="InterPro" id="IPR013656">
    <property type="entry name" value="PAS_4"/>
</dbReference>
<dbReference type="SMART" id="SM00387">
    <property type="entry name" value="HATPase_c"/>
    <property type="match status" value="1"/>
</dbReference>
<dbReference type="InterPro" id="IPR003018">
    <property type="entry name" value="GAF"/>
</dbReference>
<feature type="domain" description="PAS" evidence="9">
    <location>
        <begin position="824"/>
        <end position="880"/>
    </location>
</feature>
<dbReference type="InterPro" id="IPR035965">
    <property type="entry name" value="PAS-like_dom_sf"/>
</dbReference>
<keyword evidence="7" id="KW-0902">Two-component regulatory system</keyword>
<dbReference type="GO" id="GO:0006355">
    <property type="term" value="P:regulation of DNA-templated transcription"/>
    <property type="evidence" value="ECO:0007669"/>
    <property type="project" value="InterPro"/>
</dbReference>
<dbReference type="Pfam" id="PF02518">
    <property type="entry name" value="HATPase_c"/>
    <property type="match status" value="1"/>
</dbReference>
<dbReference type="Pfam" id="PF00512">
    <property type="entry name" value="HisKA"/>
    <property type="match status" value="1"/>
</dbReference>
<dbReference type="PROSITE" id="PS50113">
    <property type="entry name" value="PAC"/>
    <property type="match status" value="4"/>
</dbReference>
<name>A0A919MYC4_9ACTN</name>
<evidence type="ECO:0000256" key="1">
    <source>
        <dbReference type="ARBA" id="ARBA00000085"/>
    </source>
</evidence>
<evidence type="ECO:0000256" key="3">
    <source>
        <dbReference type="ARBA" id="ARBA00012438"/>
    </source>
</evidence>
<evidence type="ECO:0000256" key="7">
    <source>
        <dbReference type="ARBA" id="ARBA00023012"/>
    </source>
</evidence>
<feature type="domain" description="PAC" evidence="10">
    <location>
        <begin position="775"/>
        <end position="827"/>
    </location>
</feature>
<dbReference type="GO" id="GO:0000155">
    <property type="term" value="F:phosphorelay sensor kinase activity"/>
    <property type="evidence" value="ECO:0007669"/>
    <property type="project" value="InterPro"/>
</dbReference>
<dbReference type="Pfam" id="PF00989">
    <property type="entry name" value="PAS"/>
    <property type="match status" value="2"/>
</dbReference>
<dbReference type="InterPro" id="IPR013655">
    <property type="entry name" value="PAS_fold_3"/>
</dbReference>
<keyword evidence="6" id="KW-0418">Kinase</keyword>
<dbReference type="EMBL" id="BOMV01000078">
    <property type="protein sequence ID" value="GIF00014.1"/>
    <property type="molecule type" value="Genomic_DNA"/>
</dbReference>
<protein>
    <recommendedName>
        <fullName evidence="3">histidine kinase</fullName>
        <ecNumber evidence="3">2.7.13.3</ecNumber>
    </recommendedName>
</protein>
<dbReference type="Pfam" id="PF13426">
    <property type="entry name" value="PAS_9"/>
    <property type="match status" value="1"/>
</dbReference>
<keyword evidence="5" id="KW-0808">Transferase</keyword>
<dbReference type="PANTHER" id="PTHR43304">
    <property type="entry name" value="PHYTOCHROME-LIKE PROTEIN CPH1"/>
    <property type="match status" value="1"/>
</dbReference>
<feature type="domain" description="PAS" evidence="9">
    <location>
        <begin position="39"/>
        <end position="72"/>
    </location>
</feature>
<dbReference type="Proteomes" id="UP000636960">
    <property type="component" value="Unassembled WGS sequence"/>
</dbReference>
<feature type="domain" description="PAC" evidence="10">
    <location>
        <begin position="209"/>
        <end position="261"/>
    </location>
</feature>
<dbReference type="CDD" id="cd00082">
    <property type="entry name" value="HisKA"/>
    <property type="match status" value="1"/>
</dbReference>
<dbReference type="Pfam" id="PF13188">
    <property type="entry name" value="PAS_8"/>
    <property type="match status" value="1"/>
</dbReference>
<dbReference type="Gene3D" id="3.30.450.40">
    <property type="match status" value="1"/>
</dbReference>
<sequence length="1296" mass="140125">MSLGLLDRLDGQVPALLAEAFARSPVPKAVISLRTGTLGRIVEANAAFGALVGHRREEIVGDSCQTLVAEEDLPGLLADMDLLAGGTTPAAPLERSLLCQDGSRVWVTCHVTVVRDEHGAAYAVGEIVESSRGAPPSSEERLFDASPIGMALIGLDASWRRLNPALTTLLGYAESELAGLDWQALTHPDDAGAGASLMRELRAGQRDGYELRKRLIRKDGQVVWCRLAVALIRDAAGAPEHLLAQFVDVTADRHERELLDVTFDATFEANPTGMAIGDRSGRLLRVNAAYAALVGRRDAVFTFPKDLDTDPHAVRRYEERFVHPEGRVVWGHVCVTSIEGPDGERHLLAQVEDITARKRAEQHAARETARLRTTISMQREITGAAQNRDAVLRLMAQRTLRVLPEGDTCLVQMIDRDAGVLRPVAGTGRLAAHNVPPAPLTGSLAGLAVSSGSTIGCDDTAVDPRSSKAMSRATGTRSLIVAPLRRADGTVFGTLSVGSARPAAFDDGDEQQVTLLAHALAGALQHAGDAARNAELLAGATSAVQALEEQRKTTLATIEQVRRSERRFVSVFGNSPVAMIVVGLHGVDRGRISLANPAFWDLLGYSAERAIGLHLADLTGETTHNLERGLEAIAAGRSRGGQRETVLRRRDGSRGTVSAHTSVIADDDGPASAVIQLLDITAARHTAADLEQLLRERTDTLAALQVSETRFRLTFDNSPLGLSLVSLAPESQGRYLATNPAMTRITGYPAAELAAMTYRDLVHPDDITNLPNAAARSEHRYRHRDGRIVWVAVSTAPVHDDAGKPLYLVSQVEDITARRAAEAELRRQARMLELIPAAVIIRDLDGAIRWWNQAATDLYGWSLDDARGRSAHQLLDTVFPGGTTVDSLGVLVQRHGRWDGQLEHRTATGRRVTVLSRMVLHHTDHDPHILEINADVTAARAAEQARAESEQRFRALFANSAAGQLICTPDGTVIAANAAYARLVGRPAEQLTGRVDTELVDGLSAGEDSYTCERRLQRADDRWIDVEATVSLVRDPDGRPQHIIAVLTDITDRLVAERSRDHAATELADRNDQLEAANQLKLDIMGMLGHEIGNPLSAVRGYAELLDDDWRQLQEGHRSRAISTIHRRAAQLDDILKDVLAMVTIDAGSITTDPHDVSVRDEVDWVLAATGNESVPVSGEGIRAFVDPGHLQQMLTNLLSNAAKFAGGATAIRITADGTRARIEVEDSGPGVPEDFRPRLFDRLSRAQRDAGTTSGTGLGLHIVRRLTHANRAGIRHEPNPAGGARFILELCITAW</sequence>
<accession>A0A919MYC4</accession>
<dbReference type="Pfam" id="PF13185">
    <property type="entry name" value="GAF_2"/>
    <property type="match status" value="1"/>
</dbReference>
<dbReference type="SMART" id="SM00388">
    <property type="entry name" value="HisKA"/>
    <property type="match status" value="1"/>
</dbReference>
<dbReference type="CDD" id="cd00130">
    <property type="entry name" value="PAS"/>
    <property type="match status" value="6"/>
</dbReference>
<dbReference type="PANTHER" id="PTHR43304:SF1">
    <property type="entry name" value="PAC DOMAIN-CONTAINING PROTEIN"/>
    <property type="match status" value="1"/>
</dbReference>
<dbReference type="InterPro" id="IPR036890">
    <property type="entry name" value="HATPase_C_sf"/>
</dbReference>